<dbReference type="AlphaFoldDB" id="A0A1B3B7R5"/>
<feature type="compositionally biased region" description="Polar residues" evidence="2">
    <location>
        <begin position="20"/>
        <end position="35"/>
    </location>
</feature>
<dbReference type="RefSeq" id="WP_068988352.1">
    <property type="nucleotide sequence ID" value="NZ_CP012418.1"/>
</dbReference>
<feature type="region of interest" description="Disordered" evidence="2">
    <location>
        <begin position="401"/>
        <end position="425"/>
    </location>
</feature>
<gene>
    <name evidence="4" type="ORF">KS2013_102</name>
</gene>
<accession>A0A1B3B7R5</accession>
<reference evidence="5" key="1">
    <citation type="submission" date="2015-08" db="EMBL/GenBank/DDBJ databases">
        <authorList>
            <person name="Kim K.M."/>
        </authorList>
    </citation>
    <scope>NUCLEOTIDE SEQUENCE [LARGE SCALE GENOMIC DNA]</scope>
    <source>
        <strain evidence="5">KCTC 23892</strain>
    </source>
</reference>
<dbReference type="InterPro" id="IPR007470">
    <property type="entry name" value="HemX"/>
</dbReference>
<dbReference type="Pfam" id="PF04375">
    <property type="entry name" value="HemX"/>
    <property type="match status" value="1"/>
</dbReference>
<evidence type="ECO:0000313" key="5">
    <source>
        <dbReference type="Proteomes" id="UP000094147"/>
    </source>
</evidence>
<evidence type="ECO:0000256" key="3">
    <source>
        <dbReference type="SAM" id="Phobius"/>
    </source>
</evidence>
<dbReference type="STRING" id="1144748.KS2013_102"/>
<keyword evidence="3" id="KW-0812">Transmembrane</keyword>
<dbReference type="Proteomes" id="UP000094147">
    <property type="component" value="Chromosome"/>
</dbReference>
<evidence type="ECO:0000313" key="4">
    <source>
        <dbReference type="EMBL" id="AOE48832.1"/>
    </source>
</evidence>
<proteinExistence type="predicted"/>
<keyword evidence="5" id="KW-1185">Reference proteome</keyword>
<dbReference type="OrthoDB" id="5739852at2"/>
<dbReference type="PATRIC" id="fig|1144748.3.peg.103"/>
<feature type="compositionally biased region" description="Basic and acidic residues" evidence="2">
    <location>
        <begin position="1"/>
        <end position="18"/>
    </location>
</feature>
<protein>
    <recommendedName>
        <fullName evidence="6">HemX domain protein</fullName>
    </recommendedName>
</protein>
<dbReference type="EMBL" id="CP012418">
    <property type="protein sequence ID" value="AOE48832.1"/>
    <property type="molecule type" value="Genomic_DNA"/>
</dbReference>
<feature type="transmembrane region" description="Helical" evidence="3">
    <location>
        <begin position="70"/>
        <end position="91"/>
    </location>
</feature>
<feature type="region of interest" description="Disordered" evidence="2">
    <location>
        <begin position="1"/>
        <end position="60"/>
    </location>
</feature>
<organism evidence="4 5">
    <name type="scientific">Kangiella sediminilitoris</name>
    <dbReference type="NCBI Taxonomy" id="1144748"/>
    <lineage>
        <taxon>Bacteria</taxon>
        <taxon>Pseudomonadati</taxon>
        <taxon>Pseudomonadota</taxon>
        <taxon>Gammaproteobacteria</taxon>
        <taxon>Kangiellales</taxon>
        <taxon>Kangiellaceae</taxon>
        <taxon>Kangiella</taxon>
    </lineage>
</organism>
<name>A0A1B3B7R5_9GAMM</name>
<evidence type="ECO:0008006" key="6">
    <source>
        <dbReference type="Google" id="ProtNLM"/>
    </source>
</evidence>
<keyword evidence="3" id="KW-1133">Transmembrane helix</keyword>
<evidence type="ECO:0000256" key="2">
    <source>
        <dbReference type="SAM" id="MobiDB-lite"/>
    </source>
</evidence>
<keyword evidence="3" id="KW-0472">Membrane</keyword>
<dbReference type="KEGG" id="ksd:KS2013_102"/>
<sequence length="425" mass="47760">MSKKDKEIIDAENSKDETSSEPQQPETDTENNPTVEETAADSAFEENSEDPGSIDDAEKDKAKSSSGLKFVKLFIFLVVLAAIAYAVYFGWEKWQDYQTQTHKADQVDLIQQQLKQQQQSFESALQQQKNQMQALQSNLSQSQARISQLQQQLSSTQSKIQALSSNKQQDWLFNEAQYLLREASNKLSFTNDAASIISLLQAADSVLSQINDGSLTDLRQAISRDINAVRSSGNLDIEGVAIAIETLKSDLLQLELASIQLQSNEPQADTAVAETDISSWQHFKNSISKAASKYYTVHHFEESVRPFISPERDRLLRENIALNLQTAQLAALQNNQSLYLANLQQVNVWVAEYFKQKSSTTSAFIQQLEELLEQSVELNLPSQLQSYKLISELSKQKVDQWLEESETANEESTQETSTTEEEPSA</sequence>
<feature type="coiled-coil region" evidence="1">
    <location>
        <begin position="107"/>
        <end position="166"/>
    </location>
</feature>
<dbReference type="PANTHER" id="PTHR38043">
    <property type="entry name" value="PROTEIN HEMX"/>
    <property type="match status" value="1"/>
</dbReference>
<keyword evidence="1" id="KW-0175">Coiled coil</keyword>
<dbReference type="PANTHER" id="PTHR38043:SF1">
    <property type="entry name" value="PROTEIN HEMX"/>
    <property type="match status" value="1"/>
</dbReference>
<evidence type="ECO:0000256" key="1">
    <source>
        <dbReference type="SAM" id="Coils"/>
    </source>
</evidence>
<feature type="compositionally biased region" description="Acidic residues" evidence="2">
    <location>
        <begin position="43"/>
        <end position="55"/>
    </location>
</feature>